<accession>A0A9N9RG12</accession>
<protein>
    <submittedName>
        <fullName evidence="2">Uncharacterized protein</fullName>
    </submittedName>
</protein>
<dbReference type="OrthoDB" id="7482536at2759"/>
<sequence length="263" mass="27851">MKFLVVFAAVAAVACASPTTWTLNELDDAIQNPTTSPTFKPVLMNALNVFMTNVFNGQAQVPMAIKTQAGPIGTYNLAELSDAIESNEVDAIFKPYLEDALNEMMVALFAGEPVEAVTVNVPALSISAWTLKELDDALSSSDTNPKLLPYLTDALNDFMSALFLGQSINNIVVVAPAELFAAPITPSPVAASNPSPASEIPTPSPLVQIILNVQNNEVVDTVHPSPIIERPTPEPIWNPIDLIAALPVEALEPSPAVAIGPMV</sequence>
<gene>
    <name evidence="2" type="ORF">DIATSA_LOCUS12844</name>
</gene>
<dbReference type="PROSITE" id="PS51257">
    <property type="entry name" value="PROKAR_LIPOPROTEIN"/>
    <property type="match status" value="1"/>
</dbReference>
<keyword evidence="3" id="KW-1185">Reference proteome</keyword>
<reference evidence="2" key="1">
    <citation type="submission" date="2021-12" db="EMBL/GenBank/DDBJ databases">
        <authorList>
            <person name="King R."/>
        </authorList>
    </citation>
    <scope>NUCLEOTIDE SEQUENCE</scope>
</reference>
<feature type="signal peptide" evidence="1">
    <location>
        <begin position="1"/>
        <end position="16"/>
    </location>
</feature>
<organism evidence="2 3">
    <name type="scientific">Diatraea saccharalis</name>
    <name type="common">sugarcane borer</name>
    <dbReference type="NCBI Taxonomy" id="40085"/>
    <lineage>
        <taxon>Eukaryota</taxon>
        <taxon>Metazoa</taxon>
        <taxon>Ecdysozoa</taxon>
        <taxon>Arthropoda</taxon>
        <taxon>Hexapoda</taxon>
        <taxon>Insecta</taxon>
        <taxon>Pterygota</taxon>
        <taxon>Neoptera</taxon>
        <taxon>Endopterygota</taxon>
        <taxon>Lepidoptera</taxon>
        <taxon>Glossata</taxon>
        <taxon>Ditrysia</taxon>
        <taxon>Pyraloidea</taxon>
        <taxon>Crambidae</taxon>
        <taxon>Crambinae</taxon>
        <taxon>Diatraea</taxon>
    </lineage>
</organism>
<dbReference type="Proteomes" id="UP001153714">
    <property type="component" value="Chromosome 8"/>
</dbReference>
<feature type="chain" id="PRO_5040182544" evidence="1">
    <location>
        <begin position="17"/>
        <end position="263"/>
    </location>
</feature>
<proteinExistence type="predicted"/>
<dbReference type="EMBL" id="OU893339">
    <property type="protein sequence ID" value="CAG9795594.1"/>
    <property type="molecule type" value="Genomic_DNA"/>
</dbReference>
<evidence type="ECO:0000256" key="1">
    <source>
        <dbReference type="SAM" id="SignalP"/>
    </source>
</evidence>
<evidence type="ECO:0000313" key="3">
    <source>
        <dbReference type="Proteomes" id="UP001153714"/>
    </source>
</evidence>
<dbReference type="AlphaFoldDB" id="A0A9N9RG12"/>
<reference evidence="2" key="2">
    <citation type="submission" date="2022-10" db="EMBL/GenBank/DDBJ databases">
        <authorList>
            <consortium name="ENA_rothamsted_submissions"/>
            <consortium name="culmorum"/>
            <person name="King R."/>
        </authorList>
    </citation>
    <scope>NUCLEOTIDE SEQUENCE</scope>
</reference>
<evidence type="ECO:0000313" key="2">
    <source>
        <dbReference type="EMBL" id="CAG9795594.1"/>
    </source>
</evidence>
<name>A0A9N9RG12_9NEOP</name>
<keyword evidence="1" id="KW-0732">Signal</keyword>